<dbReference type="OrthoDB" id="9761969at2"/>
<dbReference type="GO" id="GO:0006167">
    <property type="term" value="P:AMP biosynthetic process"/>
    <property type="evidence" value="ECO:0007669"/>
    <property type="project" value="TreeGrafter"/>
</dbReference>
<dbReference type="InterPro" id="IPR000086">
    <property type="entry name" value="NUDIX_hydrolase_dom"/>
</dbReference>
<dbReference type="PATRIC" id="fig|320778.3.peg.2283"/>
<keyword evidence="4" id="KW-1185">Reference proteome</keyword>
<dbReference type="GO" id="GO:0004081">
    <property type="term" value="F:bis(5'-nucleosyl)-tetraphosphatase (asymmetrical) activity"/>
    <property type="evidence" value="ECO:0007669"/>
    <property type="project" value="TreeGrafter"/>
</dbReference>
<dbReference type="GO" id="GO:0006754">
    <property type="term" value="P:ATP biosynthetic process"/>
    <property type="evidence" value="ECO:0007669"/>
    <property type="project" value="TreeGrafter"/>
</dbReference>
<dbReference type="PROSITE" id="PS51462">
    <property type="entry name" value="NUDIX"/>
    <property type="match status" value="1"/>
</dbReference>
<dbReference type="CDD" id="cd04664">
    <property type="entry name" value="NUDIX_DHNTPase_like"/>
    <property type="match status" value="1"/>
</dbReference>
<evidence type="ECO:0000313" key="3">
    <source>
        <dbReference type="EMBL" id="KLV09793.1"/>
    </source>
</evidence>
<dbReference type="RefSeq" id="WP_047885197.1">
    <property type="nucleotide sequence ID" value="NZ_CP071326.1"/>
</dbReference>
<organism evidence="3 4">
    <name type="scientific">Photobacterium ganghwense</name>
    <dbReference type="NCBI Taxonomy" id="320778"/>
    <lineage>
        <taxon>Bacteria</taxon>
        <taxon>Pseudomonadati</taxon>
        <taxon>Pseudomonadota</taxon>
        <taxon>Gammaproteobacteria</taxon>
        <taxon>Vibrionales</taxon>
        <taxon>Vibrionaceae</taxon>
        <taxon>Photobacterium</taxon>
    </lineage>
</organism>
<dbReference type="Gene3D" id="3.90.79.10">
    <property type="entry name" value="Nucleoside Triphosphate Pyrophosphohydrolase"/>
    <property type="match status" value="1"/>
</dbReference>
<evidence type="ECO:0000313" key="4">
    <source>
        <dbReference type="Proteomes" id="UP000035909"/>
    </source>
</evidence>
<dbReference type="InterPro" id="IPR015797">
    <property type="entry name" value="NUDIX_hydrolase-like_dom_sf"/>
</dbReference>
<protein>
    <submittedName>
        <fullName evidence="3">DNA mismatch repair protein MutT</fullName>
    </submittedName>
</protein>
<proteinExistence type="predicted"/>
<gene>
    <name evidence="3" type="ORF">ABT57_10495</name>
</gene>
<keyword evidence="1" id="KW-0378">Hydrolase</keyword>
<dbReference type="SUPFAM" id="SSF55811">
    <property type="entry name" value="Nudix"/>
    <property type="match status" value="1"/>
</dbReference>
<dbReference type="EMBL" id="LDOU01000008">
    <property type="protein sequence ID" value="KLV09793.1"/>
    <property type="molecule type" value="Genomic_DNA"/>
</dbReference>
<sequence length="145" mass="16748">MRAPFQVLVLPYQMTDNVPRFLIALRSDNGVWQAISGGGEDSESLVEAAKRELAEETKLVGSNWQQLDSMCMLPKVFYSGHENWAGHQYVIPEYSFSVQVTSEPQLSNEHTEYRWCSYQEANKLLKYDSNRIALWETHERLRSTS</sequence>
<comment type="caution">
    <text evidence="3">The sequence shown here is derived from an EMBL/GenBank/DDBJ whole genome shotgun (WGS) entry which is preliminary data.</text>
</comment>
<name>A0A0J1HDU6_9GAMM</name>
<dbReference type="AlphaFoldDB" id="A0A0J1HDU6"/>
<evidence type="ECO:0000256" key="1">
    <source>
        <dbReference type="ARBA" id="ARBA00022801"/>
    </source>
</evidence>
<accession>A0A0J1HDU6</accession>
<feature type="domain" description="Nudix hydrolase" evidence="2">
    <location>
        <begin position="1"/>
        <end position="138"/>
    </location>
</feature>
<dbReference type="Pfam" id="PF00293">
    <property type="entry name" value="NUDIX"/>
    <property type="match status" value="1"/>
</dbReference>
<dbReference type="PANTHER" id="PTHR21340">
    <property type="entry name" value="DIADENOSINE 5,5-P1,P4-TETRAPHOSPHATE PYROPHOSPHOHYDROLASE MUTT"/>
    <property type="match status" value="1"/>
</dbReference>
<dbReference type="PANTHER" id="PTHR21340:SF0">
    <property type="entry name" value="BIS(5'-NUCLEOSYL)-TETRAPHOSPHATASE [ASYMMETRICAL]"/>
    <property type="match status" value="1"/>
</dbReference>
<dbReference type="STRING" id="320778.ABT57_10495"/>
<dbReference type="Proteomes" id="UP000035909">
    <property type="component" value="Unassembled WGS sequence"/>
</dbReference>
<reference evidence="3 4" key="1">
    <citation type="submission" date="2015-05" db="EMBL/GenBank/DDBJ databases">
        <title>Photobacterium galathea sp. nov.</title>
        <authorList>
            <person name="Machado H."/>
            <person name="Gram L."/>
        </authorList>
    </citation>
    <scope>NUCLEOTIDE SEQUENCE [LARGE SCALE GENOMIC DNA]</scope>
    <source>
        <strain evidence="3 4">DSM 22954</strain>
    </source>
</reference>
<evidence type="ECO:0000259" key="2">
    <source>
        <dbReference type="PROSITE" id="PS51462"/>
    </source>
</evidence>
<dbReference type="InterPro" id="IPR051325">
    <property type="entry name" value="Nudix_hydrolase_domain"/>
</dbReference>